<organism evidence="8 9">
    <name type="scientific">Stemphylium lycopersici</name>
    <name type="common">Tomato gray leaf spot disease fungus</name>
    <name type="synonym">Thyrospora lycopersici</name>
    <dbReference type="NCBI Taxonomy" id="183478"/>
    <lineage>
        <taxon>Eukaryota</taxon>
        <taxon>Fungi</taxon>
        <taxon>Dikarya</taxon>
        <taxon>Ascomycota</taxon>
        <taxon>Pezizomycotina</taxon>
        <taxon>Dothideomycetes</taxon>
        <taxon>Pleosporomycetidae</taxon>
        <taxon>Pleosporales</taxon>
        <taxon>Pleosporineae</taxon>
        <taxon>Pleosporaceae</taxon>
        <taxon>Stemphylium</taxon>
    </lineage>
</organism>
<dbReference type="PANTHER" id="PTHR46481">
    <property type="entry name" value="ZINC FINGER BED DOMAIN-CONTAINING PROTEIN 4"/>
    <property type="match status" value="1"/>
</dbReference>
<dbReference type="Pfam" id="PF05699">
    <property type="entry name" value="Dimer_Tnp_hAT"/>
    <property type="match status" value="1"/>
</dbReference>
<comment type="subcellular location">
    <subcellularLocation>
        <location evidence="1">Nucleus</location>
    </subcellularLocation>
</comment>
<dbReference type="PANTHER" id="PTHR46481:SF10">
    <property type="entry name" value="ZINC FINGER BED DOMAIN-CONTAINING PROTEIN 39"/>
    <property type="match status" value="1"/>
</dbReference>
<comment type="caution">
    <text evidence="8">The sequence shown here is derived from an EMBL/GenBank/DDBJ whole genome shotgun (WGS) entry which is preliminary data.</text>
</comment>
<protein>
    <submittedName>
        <fullName evidence="8">Transposase-like protein</fullName>
    </submittedName>
</protein>
<feature type="domain" description="HAT C-terminal dimerisation" evidence="7">
    <location>
        <begin position="685"/>
        <end position="719"/>
    </location>
</feature>
<dbReference type="GO" id="GO:0005634">
    <property type="term" value="C:nucleus"/>
    <property type="evidence" value="ECO:0007669"/>
    <property type="project" value="UniProtKB-SubCell"/>
</dbReference>
<keyword evidence="5" id="KW-0539">Nucleus</keyword>
<feature type="region of interest" description="Disordered" evidence="6">
    <location>
        <begin position="1"/>
        <end position="100"/>
    </location>
</feature>
<evidence type="ECO:0000256" key="5">
    <source>
        <dbReference type="ARBA" id="ARBA00023242"/>
    </source>
</evidence>
<keyword evidence="2" id="KW-0479">Metal-binding</keyword>
<sequence>MPSNNTIKSAKRRAPGGYSGAKKRAKGTASQPVVIESHQSPSPSPPPIKNTLQALASASQAPTFEARVRESRPEDTIVAPAEGSEQATAAASEAPGSDEDEEIEPFDAHLMDTYDGLNWSRLKKYQLPLRKFTDIGRGVFHTTSSISAASRHLAEEKPGHNIVAPASIFSSLGKQLLNGSSRTITHSEFEQPAFRKLIGLANPIAKDALWQSHNSVSRYVMRYFDYLRPIVKELSGARSKIHLSFEGWTTKGGKRGFLGIVAHYVTGDGKLRDLPIALPQLAGAHSGERMAGVVLEILQKFDIDTRKVGYFVLDNASNNDSTILAISLKPEWSFNAIHRRLRCFPHTLNLIGQLLLWGKDADAFNSDGATSDLTEETQLMRDWRRDGPLGVLLGVIRYIKTPQQYALFEKFQRLAQRDLPTEQHEILEPVKPVVTRWNSYYSFFERAVKLQAAVTAYANFHIERVKNEDVFARSRNNQLPDAQPWMRSDGLSAANWQVVTEYMDVLKPLKQCTKRLEGRGKQGNFSAILEVIPVFDHLLSVLESRLQTYEDVAHDAHPEAPEDHLAINLRAALVKAREYYNKLDLSPAYYAATILHQRYKFYCDMACAEHPEWIESSNGNFRALWAAYRSLTRPRAHRRPAKSNNIDDAINSWLKPTAAGIYDGEEDEYDLWKRCEPQAEEGSDAATDPIKYWVELQDRYPNLSKLALDVLSIPASSCAKYGIDTWDSH</sequence>
<evidence type="ECO:0000256" key="2">
    <source>
        <dbReference type="ARBA" id="ARBA00022723"/>
    </source>
</evidence>
<dbReference type="Proteomes" id="UP000249619">
    <property type="component" value="Unassembled WGS sequence"/>
</dbReference>
<evidence type="ECO:0000313" key="8">
    <source>
        <dbReference type="EMBL" id="RAR01592.1"/>
    </source>
</evidence>
<proteinExistence type="predicted"/>
<accession>A0A364MS70</accession>
<dbReference type="InterPro" id="IPR052035">
    <property type="entry name" value="ZnF_BED_domain_contain"/>
</dbReference>
<evidence type="ECO:0000256" key="3">
    <source>
        <dbReference type="ARBA" id="ARBA00022771"/>
    </source>
</evidence>
<dbReference type="InterPro" id="IPR008906">
    <property type="entry name" value="HATC_C_dom"/>
</dbReference>
<evidence type="ECO:0000259" key="7">
    <source>
        <dbReference type="Pfam" id="PF05699"/>
    </source>
</evidence>
<feature type="compositionally biased region" description="Polar residues" evidence="6">
    <location>
        <begin position="50"/>
        <end position="62"/>
    </location>
</feature>
<evidence type="ECO:0000256" key="1">
    <source>
        <dbReference type="ARBA" id="ARBA00004123"/>
    </source>
</evidence>
<keyword evidence="4" id="KW-0862">Zinc</keyword>
<dbReference type="EMBL" id="QGDH01000258">
    <property type="protein sequence ID" value="RAR01592.1"/>
    <property type="molecule type" value="Genomic_DNA"/>
</dbReference>
<dbReference type="GO" id="GO:0046983">
    <property type="term" value="F:protein dimerization activity"/>
    <property type="evidence" value="ECO:0007669"/>
    <property type="project" value="InterPro"/>
</dbReference>
<reference evidence="9" key="1">
    <citation type="submission" date="2018-05" db="EMBL/GenBank/DDBJ databases">
        <title>Draft genome sequence of Stemphylium lycopersici strain CIDEFI 213.</title>
        <authorList>
            <person name="Medina R."/>
            <person name="Franco M.E.E."/>
            <person name="Lucentini C.G."/>
            <person name="Saparrat M.C.N."/>
            <person name="Balatti P.A."/>
        </authorList>
    </citation>
    <scope>NUCLEOTIDE SEQUENCE [LARGE SCALE GENOMIC DNA]</scope>
    <source>
        <strain evidence="9">CIDEFI 213</strain>
    </source>
</reference>
<evidence type="ECO:0000313" key="9">
    <source>
        <dbReference type="Proteomes" id="UP000249619"/>
    </source>
</evidence>
<evidence type="ECO:0000256" key="6">
    <source>
        <dbReference type="SAM" id="MobiDB-lite"/>
    </source>
</evidence>
<keyword evidence="9" id="KW-1185">Reference proteome</keyword>
<name>A0A364MS70_STELY</name>
<dbReference type="InterPro" id="IPR012337">
    <property type="entry name" value="RNaseH-like_sf"/>
</dbReference>
<gene>
    <name evidence="8" type="ORF">DDE83_008851</name>
</gene>
<dbReference type="GO" id="GO:0008270">
    <property type="term" value="F:zinc ion binding"/>
    <property type="evidence" value="ECO:0007669"/>
    <property type="project" value="UniProtKB-KW"/>
</dbReference>
<evidence type="ECO:0000256" key="4">
    <source>
        <dbReference type="ARBA" id="ARBA00022833"/>
    </source>
</evidence>
<feature type="compositionally biased region" description="Basic and acidic residues" evidence="6">
    <location>
        <begin position="66"/>
        <end position="75"/>
    </location>
</feature>
<dbReference type="AlphaFoldDB" id="A0A364MS70"/>
<keyword evidence="3" id="KW-0863">Zinc-finger</keyword>
<dbReference type="SUPFAM" id="SSF53098">
    <property type="entry name" value="Ribonuclease H-like"/>
    <property type="match status" value="1"/>
</dbReference>